<accession>A0A5E4ESK3</accession>
<evidence type="ECO:0000313" key="1">
    <source>
        <dbReference type="EMBL" id="VVA18737.1"/>
    </source>
</evidence>
<dbReference type="PANTHER" id="PTHR35317:SF35">
    <property type="entry name" value="DUF4219 DOMAIN-CONTAINING PROTEIN"/>
    <property type="match status" value="1"/>
</dbReference>
<dbReference type="Proteomes" id="UP000327085">
    <property type="component" value="Chromosome 6"/>
</dbReference>
<reference evidence="2" key="1">
    <citation type="journal article" date="2020" name="Plant J.">
        <title>Transposons played a major role in the diversification between the closely related almond and peach genomes: results from the almond genome sequence.</title>
        <authorList>
            <person name="Alioto T."/>
            <person name="Alexiou K.G."/>
            <person name="Bardil A."/>
            <person name="Barteri F."/>
            <person name="Castanera R."/>
            <person name="Cruz F."/>
            <person name="Dhingra A."/>
            <person name="Duval H."/>
            <person name="Fernandez I Marti A."/>
            <person name="Frias L."/>
            <person name="Galan B."/>
            <person name="Garcia J.L."/>
            <person name="Howad W."/>
            <person name="Gomez-Garrido J."/>
            <person name="Gut M."/>
            <person name="Julca I."/>
            <person name="Morata J."/>
            <person name="Puigdomenech P."/>
            <person name="Ribeca P."/>
            <person name="Rubio Cabetas M.J."/>
            <person name="Vlasova A."/>
            <person name="Wirthensohn M."/>
            <person name="Garcia-Mas J."/>
            <person name="Gabaldon T."/>
            <person name="Casacuberta J.M."/>
            <person name="Arus P."/>
        </authorList>
    </citation>
    <scope>NUCLEOTIDE SEQUENCE [LARGE SCALE GENOMIC DNA]</scope>
    <source>
        <strain evidence="2">cv. Texas</strain>
    </source>
</reference>
<dbReference type="OMA" id="RTAWNIL"/>
<dbReference type="EMBL" id="CABIKO010000032">
    <property type="protein sequence ID" value="VVA18737.1"/>
    <property type="molecule type" value="Genomic_DNA"/>
</dbReference>
<feature type="non-terminal residue" evidence="1">
    <location>
        <position position="175"/>
    </location>
</feature>
<gene>
    <name evidence="1" type="ORF">ALMOND_2B035377</name>
</gene>
<dbReference type="AlphaFoldDB" id="A0A5E4ESK3"/>
<organism evidence="1 2">
    <name type="scientific">Prunus dulcis</name>
    <name type="common">Almond</name>
    <name type="synonym">Amygdalus dulcis</name>
    <dbReference type="NCBI Taxonomy" id="3755"/>
    <lineage>
        <taxon>Eukaryota</taxon>
        <taxon>Viridiplantae</taxon>
        <taxon>Streptophyta</taxon>
        <taxon>Embryophyta</taxon>
        <taxon>Tracheophyta</taxon>
        <taxon>Spermatophyta</taxon>
        <taxon>Magnoliopsida</taxon>
        <taxon>eudicotyledons</taxon>
        <taxon>Gunneridae</taxon>
        <taxon>Pentapetalae</taxon>
        <taxon>rosids</taxon>
        <taxon>fabids</taxon>
        <taxon>Rosales</taxon>
        <taxon>Rosaceae</taxon>
        <taxon>Amygdaloideae</taxon>
        <taxon>Amygdaleae</taxon>
        <taxon>Prunus</taxon>
    </lineage>
</organism>
<dbReference type="Gramene" id="VVA18737">
    <property type="protein sequence ID" value="VVA18737"/>
    <property type="gene ID" value="Prudul26B035377"/>
</dbReference>
<sequence length="175" mass="19980">SKKKVEGCSEEEVDEKTAAVYMQDAKALGIIQTAVSDQIFPRIANAGTAKMAWDLLYGEYHGGDQVRSIKLQNLRREFEYARMRDDETLYGYLTRLNDLINQMKTFGEILTNERLVQKVLISLSKPYDPICLVIENTKSLETVELQEVVAILKSQEQRFDLHNVDTIERAFASLS</sequence>
<dbReference type="InParanoid" id="A0A5E4ESK3"/>
<protein>
    <recommendedName>
        <fullName evidence="3">UBN2 domain-containing protein</fullName>
    </recommendedName>
</protein>
<evidence type="ECO:0008006" key="3">
    <source>
        <dbReference type="Google" id="ProtNLM"/>
    </source>
</evidence>
<proteinExistence type="predicted"/>
<feature type="non-terminal residue" evidence="1">
    <location>
        <position position="1"/>
    </location>
</feature>
<name>A0A5E4ESK3_PRUDU</name>
<dbReference type="Pfam" id="PF14223">
    <property type="entry name" value="Retrotran_gag_2"/>
    <property type="match status" value="1"/>
</dbReference>
<evidence type="ECO:0000313" key="2">
    <source>
        <dbReference type="Proteomes" id="UP000327085"/>
    </source>
</evidence>
<dbReference type="PANTHER" id="PTHR35317">
    <property type="entry name" value="OS04G0629600 PROTEIN"/>
    <property type="match status" value="1"/>
</dbReference>